<dbReference type="Proteomes" id="UP001381003">
    <property type="component" value="Chromosome"/>
</dbReference>
<evidence type="ECO:0000313" key="2">
    <source>
        <dbReference type="Proteomes" id="UP001381003"/>
    </source>
</evidence>
<proteinExistence type="predicted"/>
<dbReference type="RefSeq" id="WP_255218278.1">
    <property type="nucleotide sequence ID" value="NZ_CP104874.1"/>
</dbReference>
<dbReference type="EMBL" id="CP104874">
    <property type="protein sequence ID" value="WWF05272.1"/>
    <property type="molecule type" value="Genomic_DNA"/>
</dbReference>
<name>A0ABZ2FD81_9MICO</name>
<accession>A0ABZ2FD81</accession>
<protein>
    <submittedName>
        <fullName evidence="1">Uncharacterized protein</fullName>
    </submittedName>
</protein>
<organism evidence="1 2">
    <name type="scientific">Janibacter terrae</name>
    <dbReference type="NCBI Taxonomy" id="103817"/>
    <lineage>
        <taxon>Bacteria</taxon>
        <taxon>Bacillati</taxon>
        <taxon>Actinomycetota</taxon>
        <taxon>Actinomycetes</taxon>
        <taxon>Micrococcales</taxon>
        <taxon>Intrasporangiaceae</taxon>
        <taxon>Janibacter</taxon>
    </lineage>
</organism>
<evidence type="ECO:0000313" key="1">
    <source>
        <dbReference type="EMBL" id="WWF05272.1"/>
    </source>
</evidence>
<reference evidence="1 2" key="1">
    <citation type="submission" date="2022-09" db="EMBL/GenBank/DDBJ databases">
        <title>Complete genome sequence of Janibacter terrae strain COS04-44, PCL-degrading bacteria isolated from oil spilled coast.</title>
        <authorList>
            <person name="Park H."/>
            <person name="Kim J.Y."/>
            <person name="An S.H."/>
            <person name="Lee C.M."/>
            <person name="Weon H.-Y."/>
        </authorList>
    </citation>
    <scope>NUCLEOTIDE SEQUENCE [LARGE SCALE GENOMIC DNA]</scope>
    <source>
        <strain evidence="1 2">COS04-44</strain>
    </source>
</reference>
<sequence>MNLTGAILTVAGMVSVASLPFAMAWVEQALMTGPTHVEQPPR</sequence>
<keyword evidence="2" id="KW-1185">Reference proteome</keyword>
<gene>
    <name evidence="1" type="ORF">N5P18_16720</name>
</gene>